<gene>
    <name evidence="2" type="primary">mcrB</name>
    <name evidence="2" type="ORF">PMF13cell1_03562</name>
</gene>
<dbReference type="EC" id="3.1.21.-" evidence="2"/>
<dbReference type="PANTHER" id="PTHR37291:SF1">
    <property type="entry name" value="TYPE IV METHYL-DIRECTED RESTRICTION ENZYME ECOKMCRB SUBUNIT"/>
    <property type="match status" value="1"/>
</dbReference>
<dbReference type="Proteomes" id="UP000289794">
    <property type="component" value="Chromosome"/>
</dbReference>
<protein>
    <submittedName>
        <fullName evidence="2">5-methylcytosine-specific restriction enzyme B</fullName>
        <ecNumber evidence="2">3.1.21.-</ecNumber>
    </submittedName>
</protein>
<sequence>MQKIDIDYTGVLDYLANNQEVPYSNPEAPSLAQDVKAKLLKVKEKGQAAAAEMKKIAARCEELYGLDKCLPIAWLDGSNTKTRKYLWAQMKYKDYAANPTSVSLFVEKNGDVARYRISLEIKNDGTDKKTMAIYHSHLDIPKEDGMIYVSGSNEWGNPDIITETVDKIKKKIDSGEIRKVQLCIYVESSADKTNEQYDADVMDAVKRIIPYYEHVIGKTLKAPATGRAWLLTWNPASWYWADYKEWCADTKLGNKHTEPWTCSSKQPAVGDEIFLIKTGAKPRGILAHGYVSKEAYESDHYDPAKVAQGVKPNHIDAEYDWIQDYNSEPMLMQDDLKDKLPDQQWSPMGSGIEIKSSVLPELKKMWLELIGKKADEVTYWPSLEAYDPGITKERWTELLSDSEVAAVENLGMFKMMLELGGESTCANLAETYGGTAGFYNGLGRAFSERVHKKTECPLYLDEDRERYYTIPFVGRNVIEKGKTRYSWKFRTELKEALKEMDLSSIDIEKKKDVTTEFDKNIILYGPPGTGKTYNTAIYAVAICTGRTISDVASEPYSHIMDTYDRLKKENRVAFTTFHQSYGYEEFIEGIKPVVDQTKNEIGYTVEPGVFKKFCDDARAIDSNETGTLINAHAQIWKLTIMSGEMNQIKQECFKEGNARMGFDYDAPDARAFVEDVALGDIILSFKTRKTIDGIGVVTGEIEELTTKDTYQLSRKVTWLAINIDEDITNINADKLLHRMTFAKVPNMQLKDILEVAKKYSLSDNTTEVVENVKPYVFIIDEINRGNISKIFGELITLIEGTKRAGMEETTSAILPYSGEPFSVPSNVYILGTMNTADRSIALMDTALRRRFQFVEMMPDANVLRDIGADFVEDIDVAAMLEKINERITFLYDREHTIGHAFFTKLAGNNDLVTLKSIFEKSVIPLLQEYFYEDYQKIQLVLGDNGKTDPSTKFILDEVVKVKNIFKGNADDVVDLPEKKYTINTEAFGNLESYKQII</sequence>
<dbReference type="EMBL" id="CP035945">
    <property type="protein sequence ID" value="QBE97999.1"/>
    <property type="molecule type" value="Genomic_DNA"/>
</dbReference>
<dbReference type="InterPro" id="IPR052934">
    <property type="entry name" value="Methyl-DNA_Rec/Restrict_Enz"/>
</dbReference>
<dbReference type="InterPro" id="IPR027417">
    <property type="entry name" value="P-loop_NTPase"/>
</dbReference>
<proteinExistence type="predicted"/>
<dbReference type="Gene3D" id="3.40.50.300">
    <property type="entry name" value="P-loop containing nucleotide triphosphate hydrolases"/>
    <property type="match status" value="1"/>
</dbReference>
<dbReference type="AlphaFoldDB" id="A0A4P6M0E0"/>
<evidence type="ECO:0000313" key="2">
    <source>
        <dbReference type="EMBL" id="QBE97999.1"/>
    </source>
</evidence>
<name>A0A4P6M0E0_9FIRM</name>
<evidence type="ECO:0000313" key="3">
    <source>
        <dbReference type="Proteomes" id="UP000289794"/>
    </source>
</evidence>
<dbReference type="PANTHER" id="PTHR37291">
    <property type="entry name" value="5-METHYLCYTOSINE-SPECIFIC RESTRICTION ENZYME B"/>
    <property type="match status" value="1"/>
</dbReference>
<dbReference type="SUPFAM" id="SSF52540">
    <property type="entry name" value="P-loop containing nucleoside triphosphate hydrolases"/>
    <property type="match status" value="1"/>
</dbReference>
<reference evidence="2 3" key="1">
    <citation type="submission" date="2019-01" db="EMBL/GenBank/DDBJ databases">
        <title>PMF-metabolizing Aryl O-demethylase.</title>
        <authorList>
            <person name="Kim M."/>
        </authorList>
    </citation>
    <scope>NUCLEOTIDE SEQUENCE [LARGE SCALE GENOMIC DNA]</scope>
    <source>
        <strain evidence="2 3">PMF1</strain>
    </source>
</reference>
<dbReference type="KEGG" id="bpro:PMF13cell1_03562"/>
<keyword evidence="2" id="KW-0378">Hydrolase</keyword>
<dbReference type="REBASE" id="301964">
    <property type="entry name" value="BprPMF1McrBCP"/>
</dbReference>
<dbReference type="Pfam" id="PF07728">
    <property type="entry name" value="AAA_5"/>
    <property type="match status" value="1"/>
</dbReference>
<dbReference type="InterPro" id="IPR011704">
    <property type="entry name" value="ATPase_dyneun-rel_AAA"/>
</dbReference>
<organism evidence="2 3">
    <name type="scientific">Blautia producta</name>
    <dbReference type="NCBI Taxonomy" id="33035"/>
    <lineage>
        <taxon>Bacteria</taxon>
        <taxon>Bacillati</taxon>
        <taxon>Bacillota</taxon>
        <taxon>Clostridia</taxon>
        <taxon>Lachnospirales</taxon>
        <taxon>Lachnospiraceae</taxon>
        <taxon>Blautia</taxon>
    </lineage>
</organism>
<dbReference type="GO" id="GO:0016887">
    <property type="term" value="F:ATP hydrolysis activity"/>
    <property type="evidence" value="ECO:0007669"/>
    <property type="project" value="InterPro"/>
</dbReference>
<accession>A0A4P6M0E0</accession>
<evidence type="ECO:0000259" key="1">
    <source>
        <dbReference type="Pfam" id="PF07728"/>
    </source>
</evidence>
<dbReference type="GO" id="GO:0005524">
    <property type="term" value="F:ATP binding"/>
    <property type="evidence" value="ECO:0007669"/>
    <property type="project" value="InterPro"/>
</dbReference>
<feature type="domain" description="ATPase dynein-related AAA" evidence="1">
    <location>
        <begin position="742"/>
        <end position="851"/>
    </location>
</feature>